<evidence type="ECO:0000256" key="1">
    <source>
        <dbReference type="SAM" id="MobiDB-lite"/>
    </source>
</evidence>
<organism evidence="2 3">
    <name type="scientific">Datura stramonium</name>
    <name type="common">Jimsonweed</name>
    <name type="synonym">Common thornapple</name>
    <dbReference type="NCBI Taxonomy" id="4076"/>
    <lineage>
        <taxon>Eukaryota</taxon>
        <taxon>Viridiplantae</taxon>
        <taxon>Streptophyta</taxon>
        <taxon>Embryophyta</taxon>
        <taxon>Tracheophyta</taxon>
        <taxon>Spermatophyta</taxon>
        <taxon>Magnoliopsida</taxon>
        <taxon>eudicotyledons</taxon>
        <taxon>Gunneridae</taxon>
        <taxon>Pentapetalae</taxon>
        <taxon>asterids</taxon>
        <taxon>lamiids</taxon>
        <taxon>Solanales</taxon>
        <taxon>Solanaceae</taxon>
        <taxon>Solanoideae</taxon>
        <taxon>Datureae</taxon>
        <taxon>Datura</taxon>
    </lineage>
</organism>
<dbReference type="EMBL" id="JACEIK010012819">
    <property type="protein sequence ID" value="MCE3216228.1"/>
    <property type="molecule type" value="Genomic_DNA"/>
</dbReference>
<reference evidence="2 3" key="1">
    <citation type="journal article" date="2021" name="BMC Genomics">
        <title>Datura genome reveals duplications of psychoactive alkaloid biosynthetic genes and high mutation rate following tissue culture.</title>
        <authorList>
            <person name="Rajewski A."/>
            <person name="Carter-House D."/>
            <person name="Stajich J."/>
            <person name="Litt A."/>
        </authorList>
    </citation>
    <scope>NUCLEOTIDE SEQUENCE [LARGE SCALE GENOMIC DNA]</scope>
    <source>
        <strain evidence="2">AR-01</strain>
    </source>
</reference>
<name>A0ABS8WW09_DATST</name>
<keyword evidence="3" id="KW-1185">Reference proteome</keyword>
<accession>A0ABS8WW09</accession>
<sequence>MLPEQPRGVQGSGRSGGFPTYCSGVLRLFGTGSVRVYRRLRGLSANIDRKIIEGEREVADGKGGRERDRDAWVSTKQGWLEFMVV</sequence>
<feature type="region of interest" description="Disordered" evidence="1">
    <location>
        <begin position="1"/>
        <end position="20"/>
    </location>
</feature>
<proteinExistence type="predicted"/>
<dbReference type="Proteomes" id="UP000823775">
    <property type="component" value="Unassembled WGS sequence"/>
</dbReference>
<gene>
    <name evidence="2" type="ORF">HAX54_005598</name>
</gene>
<evidence type="ECO:0000313" key="2">
    <source>
        <dbReference type="EMBL" id="MCE3216228.1"/>
    </source>
</evidence>
<comment type="caution">
    <text evidence="2">The sequence shown here is derived from an EMBL/GenBank/DDBJ whole genome shotgun (WGS) entry which is preliminary data.</text>
</comment>
<evidence type="ECO:0000313" key="3">
    <source>
        <dbReference type="Proteomes" id="UP000823775"/>
    </source>
</evidence>
<protein>
    <submittedName>
        <fullName evidence="2">Uncharacterized protein</fullName>
    </submittedName>
</protein>